<evidence type="ECO:0000256" key="8">
    <source>
        <dbReference type="ARBA" id="ARBA00023242"/>
    </source>
</evidence>
<evidence type="ECO:0000256" key="4">
    <source>
        <dbReference type="ARBA" id="ARBA00022490"/>
    </source>
</evidence>
<evidence type="ECO:0000256" key="3">
    <source>
        <dbReference type="ARBA" id="ARBA00007682"/>
    </source>
</evidence>
<dbReference type="OrthoDB" id="293823at2759"/>
<feature type="compositionally biased region" description="Basic and acidic residues" evidence="9">
    <location>
        <begin position="134"/>
        <end position="144"/>
    </location>
</feature>
<sequence length="259" mass="30203">MAEKRKLLAEIDKCFKKIDEGVELFEETMVKMQEANSDNQREKYQDDLKKEIKKLQRLRDQVKGWQNCSEIKDKDKLTHYRKVIEQRMEQFKDIERENKTKPHSKQGLSAEEKLDPREKEKVDTIEWLQSQIRELSDEADRTESQIESISSVDAGKRRGKKEDGKKGEKEVRKGHSLVCMRMVNNESLESKRVMEVLKDPLEMYVDALVDPDYEGDTDHLETLDPEDAYEELNLLALSAQIGGIQVGPLDEEKENGEFI</sequence>
<feature type="domain" description="CCR4-Not complex component Not N-terminal" evidence="10">
    <location>
        <begin position="4"/>
        <end position="233"/>
    </location>
</feature>
<dbReference type="GO" id="GO:0005634">
    <property type="term" value="C:nucleus"/>
    <property type="evidence" value="ECO:0007669"/>
    <property type="project" value="UniProtKB-SubCell"/>
</dbReference>
<gene>
    <name evidence="11" type="ORF">SVUK_LOCUS3559</name>
</gene>
<reference evidence="11 12" key="1">
    <citation type="submission" date="2018-11" db="EMBL/GenBank/DDBJ databases">
        <authorList>
            <consortium name="Pathogen Informatics"/>
        </authorList>
    </citation>
    <scope>NUCLEOTIDE SEQUENCE [LARGE SCALE GENOMIC DNA]</scope>
</reference>
<evidence type="ECO:0000313" key="11">
    <source>
        <dbReference type="EMBL" id="VDM68561.1"/>
    </source>
</evidence>
<organism evidence="11 12">
    <name type="scientific">Strongylus vulgaris</name>
    <name type="common">Blood worm</name>
    <dbReference type="NCBI Taxonomy" id="40348"/>
    <lineage>
        <taxon>Eukaryota</taxon>
        <taxon>Metazoa</taxon>
        <taxon>Ecdysozoa</taxon>
        <taxon>Nematoda</taxon>
        <taxon>Chromadorea</taxon>
        <taxon>Rhabditida</taxon>
        <taxon>Rhabditina</taxon>
        <taxon>Rhabditomorpha</taxon>
        <taxon>Strongyloidea</taxon>
        <taxon>Strongylidae</taxon>
        <taxon>Strongylus</taxon>
    </lineage>
</organism>
<evidence type="ECO:0000256" key="2">
    <source>
        <dbReference type="ARBA" id="ARBA00004496"/>
    </source>
</evidence>
<dbReference type="GO" id="GO:0030015">
    <property type="term" value="C:CCR4-NOT core complex"/>
    <property type="evidence" value="ECO:0007669"/>
    <property type="project" value="InterPro"/>
</dbReference>
<dbReference type="GO" id="GO:0005737">
    <property type="term" value="C:cytoplasm"/>
    <property type="evidence" value="ECO:0007669"/>
    <property type="project" value="UniProtKB-SubCell"/>
</dbReference>
<keyword evidence="7" id="KW-0804">Transcription</keyword>
<dbReference type="InterPro" id="IPR007207">
    <property type="entry name" value="Not_N"/>
</dbReference>
<feature type="region of interest" description="Disordered" evidence="9">
    <location>
        <begin position="91"/>
        <end position="121"/>
    </location>
</feature>
<keyword evidence="4" id="KW-0963">Cytoplasm</keyword>
<dbReference type="EMBL" id="UYYB01009216">
    <property type="protein sequence ID" value="VDM68561.1"/>
    <property type="molecule type" value="Genomic_DNA"/>
</dbReference>
<feature type="compositionally biased region" description="Basic and acidic residues" evidence="9">
    <location>
        <begin position="91"/>
        <end position="100"/>
    </location>
</feature>
<feature type="compositionally biased region" description="Basic and acidic residues" evidence="9">
    <location>
        <begin position="154"/>
        <end position="173"/>
    </location>
</feature>
<dbReference type="Pfam" id="PF04065">
    <property type="entry name" value="Not3"/>
    <property type="match status" value="1"/>
</dbReference>
<protein>
    <recommendedName>
        <fullName evidence="10">CCR4-Not complex component Not N-terminal domain-containing protein</fullName>
    </recommendedName>
</protein>
<accession>A0A3P7I5A3</accession>
<dbReference type="Proteomes" id="UP000270094">
    <property type="component" value="Unassembled WGS sequence"/>
</dbReference>
<evidence type="ECO:0000256" key="6">
    <source>
        <dbReference type="ARBA" id="ARBA00023015"/>
    </source>
</evidence>
<dbReference type="PANTHER" id="PTHR23326">
    <property type="entry name" value="CCR4 NOT-RELATED"/>
    <property type="match status" value="1"/>
</dbReference>
<dbReference type="InterPro" id="IPR040168">
    <property type="entry name" value="Not2/3/5"/>
</dbReference>
<dbReference type="GO" id="GO:0006355">
    <property type="term" value="P:regulation of DNA-templated transcription"/>
    <property type="evidence" value="ECO:0007669"/>
    <property type="project" value="InterPro"/>
</dbReference>
<keyword evidence="6" id="KW-0805">Transcription regulation</keyword>
<feature type="region of interest" description="Disordered" evidence="9">
    <location>
        <begin position="133"/>
        <end position="173"/>
    </location>
</feature>
<comment type="subcellular location">
    <subcellularLocation>
        <location evidence="2">Cytoplasm</location>
    </subcellularLocation>
    <subcellularLocation>
        <location evidence="1">Nucleus</location>
    </subcellularLocation>
</comment>
<feature type="compositionally biased region" description="Basic and acidic residues" evidence="9">
    <location>
        <begin position="110"/>
        <end position="121"/>
    </location>
</feature>
<keyword evidence="12" id="KW-1185">Reference proteome</keyword>
<evidence type="ECO:0000256" key="7">
    <source>
        <dbReference type="ARBA" id="ARBA00023163"/>
    </source>
</evidence>
<dbReference type="AlphaFoldDB" id="A0A3P7I5A3"/>
<evidence type="ECO:0000313" key="12">
    <source>
        <dbReference type="Proteomes" id="UP000270094"/>
    </source>
</evidence>
<proteinExistence type="inferred from homology"/>
<evidence type="ECO:0000256" key="5">
    <source>
        <dbReference type="ARBA" id="ARBA00022491"/>
    </source>
</evidence>
<name>A0A3P7I5A3_STRVU</name>
<comment type="similarity">
    <text evidence="3">Belongs to the CNOT2/3/5 family.</text>
</comment>
<evidence type="ECO:0000256" key="9">
    <source>
        <dbReference type="SAM" id="MobiDB-lite"/>
    </source>
</evidence>
<evidence type="ECO:0000259" key="10">
    <source>
        <dbReference type="Pfam" id="PF04065"/>
    </source>
</evidence>
<keyword evidence="5" id="KW-0678">Repressor</keyword>
<keyword evidence="8" id="KW-0539">Nucleus</keyword>
<evidence type="ECO:0000256" key="1">
    <source>
        <dbReference type="ARBA" id="ARBA00004123"/>
    </source>
</evidence>